<comment type="cofactor">
    <cofactor evidence="2">
        <name>K(+)</name>
        <dbReference type="ChEBI" id="CHEBI:29103"/>
    </cofactor>
</comment>
<keyword evidence="12 16" id="KW-0630">Potassium</keyword>
<keyword evidence="16" id="KW-0479">Metal-binding</keyword>
<dbReference type="InterPro" id="IPR004619">
    <property type="entry name" value="Type_III_PanK"/>
</dbReference>
<evidence type="ECO:0000313" key="17">
    <source>
        <dbReference type="EMBL" id="MDN3707839.1"/>
    </source>
</evidence>
<keyword evidence="20" id="KW-1185">Reference proteome</keyword>
<evidence type="ECO:0000256" key="7">
    <source>
        <dbReference type="ARBA" id="ARBA00022490"/>
    </source>
</evidence>
<dbReference type="Proteomes" id="UP001242368">
    <property type="component" value="Unassembled WGS sequence"/>
</dbReference>
<evidence type="ECO:0000256" key="4">
    <source>
        <dbReference type="ARBA" id="ARBA00005225"/>
    </source>
</evidence>
<name>A0ABT8D2F5_9FLAO</name>
<evidence type="ECO:0000313" key="20">
    <source>
        <dbReference type="Proteomes" id="UP001242368"/>
    </source>
</evidence>
<comment type="function">
    <text evidence="16">Catalyzes the phosphorylation of pantothenate (Pan), the first step in CoA biosynthesis.</text>
</comment>
<evidence type="ECO:0000256" key="16">
    <source>
        <dbReference type="HAMAP-Rule" id="MF_01274"/>
    </source>
</evidence>
<accession>A0ABT8D2F5</accession>
<evidence type="ECO:0000256" key="1">
    <source>
        <dbReference type="ARBA" id="ARBA00001206"/>
    </source>
</evidence>
<evidence type="ECO:0000256" key="6">
    <source>
        <dbReference type="ARBA" id="ARBA00012102"/>
    </source>
</evidence>
<evidence type="ECO:0000313" key="19">
    <source>
        <dbReference type="EMBL" id="MDN3709492.1"/>
    </source>
</evidence>
<dbReference type="GO" id="GO:0004594">
    <property type="term" value="F:pantothenate kinase activity"/>
    <property type="evidence" value="ECO:0007669"/>
    <property type="project" value="UniProtKB-EC"/>
</dbReference>
<comment type="pathway">
    <text evidence="4 16">Cofactor biosynthesis; coenzyme A biosynthesis; CoA from (R)-pantothenate: step 1/5.</text>
</comment>
<evidence type="ECO:0000256" key="12">
    <source>
        <dbReference type="ARBA" id="ARBA00022958"/>
    </source>
</evidence>
<feature type="binding site" evidence="16">
    <location>
        <position position="120"/>
    </location>
    <ligand>
        <name>ATP</name>
        <dbReference type="ChEBI" id="CHEBI:30616"/>
    </ligand>
</feature>
<dbReference type="EMBL" id="JAUFQU010000001">
    <property type="protein sequence ID" value="MDN3707839.1"/>
    <property type="molecule type" value="Genomic_DNA"/>
</dbReference>
<dbReference type="NCBIfam" id="TIGR00671">
    <property type="entry name" value="baf"/>
    <property type="match status" value="1"/>
</dbReference>
<comment type="catalytic activity">
    <reaction evidence="1 16">
        <text>(R)-pantothenate + ATP = (R)-4'-phosphopantothenate + ADP + H(+)</text>
        <dbReference type="Rhea" id="RHEA:16373"/>
        <dbReference type="ChEBI" id="CHEBI:10986"/>
        <dbReference type="ChEBI" id="CHEBI:15378"/>
        <dbReference type="ChEBI" id="CHEBI:29032"/>
        <dbReference type="ChEBI" id="CHEBI:30616"/>
        <dbReference type="ChEBI" id="CHEBI:456216"/>
        <dbReference type="EC" id="2.7.1.33"/>
    </reaction>
</comment>
<keyword evidence="13 16" id="KW-0173">Coenzyme A biosynthesis</keyword>
<sequence>MNIAIDIGNTRTKVAVYENNTIQHIHIFPQEDFRKKITEILNDNPEKAQIVLSNVGKLKEDDVIWLEEISHLTTISAVSPSPFNNLYATPLTLGIDRMVLASGATLKYPQQNRLVIDAGTCITYDFITKDNDYLGGAITPGFLLKYKSLNDYTARLPLLNLQEFHPLIGNSTEQSIQSGIINGTINEIDGFIDQYRLKYNNLTVILTGGDADFLAKRLKNTIFAHSNFLLESLILHHQYIIENDKENHIKL</sequence>
<reference evidence="20" key="2">
    <citation type="journal article" date="2019" name="Int. J. Syst. Evol. Microbiol.">
        <title>The Global Catalogue of Microorganisms (GCM) 10K type strain sequencing project: providing services to taxonomists for standard genome sequencing and annotation.</title>
        <authorList>
            <consortium name="The Broad Institute Genomics Platform"/>
            <consortium name="The Broad Institute Genome Sequencing Center for Infectious Disease"/>
            <person name="Wu L."/>
            <person name="Ma J."/>
        </authorList>
    </citation>
    <scope>NUCLEOTIDE SEQUENCE [LARGE SCALE GENOMIC DNA]</scope>
    <source>
        <strain evidence="20">CECT 7184</strain>
    </source>
</reference>
<comment type="cofactor">
    <cofactor evidence="16">
        <name>NH4(+)</name>
        <dbReference type="ChEBI" id="CHEBI:28938"/>
    </cofactor>
    <cofactor evidence="16">
        <name>K(+)</name>
        <dbReference type="ChEBI" id="CHEBI:29103"/>
    </cofactor>
    <text evidence="16">A monovalent cation. Ammonium or potassium.</text>
</comment>
<proteinExistence type="inferred from homology"/>
<dbReference type="RefSeq" id="WP_290363791.1">
    <property type="nucleotide sequence ID" value="NZ_JAUFQU010000001.1"/>
</dbReference>
<keyword evidence="11 16" id="KW-0067">ATP-binding</keyword>
<dbReference type="PANTHER" id="PTHR34265:SF1">
    <property type="entry name" value="TYPE III PANTOTHENATE KINASE"/>
    <property type="match status" value="1"/>
</dbReference>
<reference evidence="19" key="1">
    <citation type="journal article" date="2014" name="Int. J. Syst. Evol. Microbiol.">
        <title>Complete genome of a new Firmicutes species belonging to the dominant human colonic microbiota ('Ruminococcus bicirculans') reveals two chromosomes and a selective capacity to utilize plant glucans.</title>
        <authorList>
            <consortium name="NISC Comparative Sequencing Program"/>
            <person name="Wegmann U."/>
            <person name="Louis P."/>
            <person name="Goesmann A."/>
            <person name="Henrissat B."/>
            <person name="Duncan S.H."/>
            <person name="Flint H.J."/>
        </authorList>
    </citation>
    <scope>NUCLEOTIDE SEQUENCE</scope>
    <source>
        <strain evidence="19">CECT 7184</strain>
    </source>
</reference>
<evidence type="ECO:0000313" key="18">
    <source>
        <dbReference type="EMBL" id="MDN3709481.1"/>
    </source>
</evidence>
<feature type="binding site" evidence="16">
    <location>
        <begin position="94"/>
        <end position="97"/>
    </location>
    <ligand>
        <name>substrate</name>
    </ligand>
</feature>
<dbReference type="NCBIfam" id="NF009853">
    <property type="entry name" value="PRK13320.1-5"/>
    <property type="match status" value="1"/>
</dbReference>
<dbReference type="CDD" id="cd24015">
    <property type="entry name" value="ASKHA_NBD_PanK-III"/>
    <property type="match status" value="1"/>
</dbReference>
<evidence type="ECO:0000256" key="2">
    <source>
        <dbReference type="ARBA" id="ARBA00001958"/>
    </source>
</evidence>
<reference evidence="19" key="3">
    <citation type="submission" date="2023-06" db="EMBL/GenBank/DDBJ databases">
        <authorList>
            <person name="Lucena T."/>
            <person name="Sun Q."/>
        </authorList>
    </citation>
    <scope>NUCLEOTIDE SEQUENCE</scope>
    <source>
        <strain evidence="19">CECT 7184</strain>
    </source>
</reference>
<dbReference type="EMBL" id="JAUFQU010000038">
    <property type="protein sequence ID" value="MDN3709492.1"/>
    <property type="molecule type" value="Genomic_DNA"/>
</dbReference>
<keyword evidence="9 16" id="KW-0547">Nucleotide-binding</keyword>
<keyword evidence="7 16" id="KW-0963">Cytoplasm</keyword>
<feature type="binding site" evidence="16">
    <location>
        <begin position="6"/>
        <end position="13"/>
    </location>
    <ligand>
        <name>ATP</name>
        <dbReference type="ChEBI" id="CHEBI:30616"/>
    </ligand>
</feature>
<dbReference type="Gene3D" id="3.30.420.40">
    <property type="match status" value="2"/>
</dbReference>
<dbReference type="Pfam" id="PF03309">
    <property type="entry name" value="Pan_kinase"/>
    <property type="match status" value="1"/>
</dbReference>
<dbReference type="InterPro" id="IPR043129">
    <property type="entry name" value="ATPase_NBD"/>
</dbReference>
<dbReference type="EC" id="2.7.1.33" evidence="6 16"/>
<evidence type="ECO:0000256" key="14">
    <source>
        <dbReference type="ARBA" id="ARBA00038036"/>
    </source>
</evidence>
<keyword evidence="8 16" id="KW-0808">Transferase</keyword>
<comment type="caution">
    <text evidence="19">The sequence shown here is derived from an EMBL/GenBank/DDBJ whole genome shotgun (WGS) entry which is preliminary data.</text>
</comment>
<evidence type="ECO:0000256" key="5">
    <source>
        <dbReference type="ARBA" id="ARBA00011738"/>
    </source>
</evidence>
<dbReference type="HAMAP" id="MF_01274">
    <property type="entry name" value="Pantothen_kinase_3"/>
    <property type="match status" value="1"/>
</dbReference>
<dbReference type="EMBL" id="JAUFQU010000037">
    <property type="protein sequence ID" value="MDN3709481.1"/>
    <property type="molecule type" value="Genomic_DNA"/>
</dbReference>
<dbReference type="SUPFAM" id="SSF53067">
    <property type="entry name" value="Actin-like ATPase domain"/>
    <property type="match status" value="2"/>
</dbReference>
<comment type="subcellular location">
    <subcellularLocation>
        <location evidence="3 16">Cytoplasm</location>
    </subcellularLocation>
</comment>
<evidence type="ECO:0000256" key="9">
    <source>
        <dbReference type="ARBA" id="ARBA00022741"/>
    </source>
</evidence>
<feature type="binding site" evidence="16">
    <location>
        <position position="117"/>
    </location>
    <ligand>
        <name>K(+)</name>
        <dbReference type="ChEBI" id="CHEBI:29103"/>
    </ligand>
</feature>
<feature type="active site" description="Proton acceptor" evidence="16">
    <location>
        <position position="96"/>
    </location>
</feature>
<gene>
    <name evidence="16" type="primary">coaX</name>
    <name evidence="17" type="ORF">QW060_12050</name>
    <name evidence="18" type="ORF">QW060_21055</name>
    <name evidence="19" type="ORF">QW060_21160</name>
</gene>
<organism evidence="19 20">
    <name type="scientific">Paenimyroides ceti</name>
    <dbReference type="NCBI Taxonomy" id="395087"/>
    <lineage>
        <taxon>Bacteria</taxon>
        <taxon>Pseudomonadati</taxon>
        <taxon>Bacteroidota</taxon>
        <taxon>Flavobacteriia</taxon>
        <taxon>Flavobacteriales</taxon>
        <taxon>Flavobacteriaceae</taxon>
        <taxon>Paenimyroides</taxon>
    </lineage>
</organism>
<evidence type="ECO:0000256" key="13">
    <source>
        <dbReference type="ARBA" id="ARBA00022993"/>
    </source>
</evidence>
<comment type="subunit">
    <text evidence="5 16">Homodimer.</text>
</comment>
<evidence type="ECO:0000256" key="15">
    <source>
        <dbReference type="ARBA" id="ARBA00040883"/>
    </source>
</evidence>
<dbReference type="PANTHER" id="PTHR34265">
    <property type="entry name" value="TYPE III PANTOTHENATE KINASE"/>
    <property type="match status" value="1"/>
</dbReference>
<keyword evidence="10 16" id="KW-0418">Kinase</keyword>
<comment type="similarity">
    <text evidence="14 16">Belongs to the type III pantothenate kinase family.</text>
</comment>
<evidence type="ECO:0000256" key="10">
    <source>
        <dbReference type="ARBA" id="ARBA00022777"/>
    </source>
</evidence>
<evidence type="ECO:0000256" key="11">
    <source>
        <dbReference type="ARBA" id="ARBA00022840"/>
    </source>
</evidence>
<feature type="binding site" evidence="16">
    <location>
        <position position="87"/>
    </location>
    <ligand>
        <name>substrate</name>
    </ligand>
</feature>
<feature type="binding site" evidence="16">
    <location>
        <position position="172"/>
    </location>
    <ligand>
        <name>substrate</name>
    </ligand>
</feature>
<evidence type="ECO:0000256" key="3">
    <source>
        <dbReference type="ARBA" id="ARBA00004496"/>
    </source>
</evidence>
<protein>
    <recommendedName>
        <fullName evidence="15 16">Type III pantothenate kinase</fullName>
        <ecNumber evidence="6 16">2.7.1.33</ecNumber>
    </recommendedName>
    <alternativeName>
        <fullName evidence="16">PanK-III</fullName>
    </alternativeName>
    <alternativeName>
        <fullName evidence="16">Pantothenic acid kinase</fullName>
    </alternativeName>
</protein>
<evidence type="ECO:0000256" key="8">
    <source>
        <dbReference type="ARBA" id="ARBA00022679"/>
    </source>
</evidence>